<dbReference type="GO" id="GO:0005524">
    <property type="term" value="F:ATP binding"/>
    <property type="evidence" value="ECO:0007669"/>
    <property type="project" value="UniProtKB-UniRule"/>
</dbReference>
<dbReference type="PROSITE" id="PS00108">
    <property type="entry name" value="PROTEIN_KINASE_ST"/>
    <property type="match status" value="1"/>
</dbReference>
<dbReference type="InterPro" id="IPR008271">
    <property type="entry name" value="Ser/Thr_kinase_AS"/>
</dbReference>
<evidence type="ECO:0000256" key="7">
    <source>
        <dbReference type="ARBA" id="ARBA00042858"/>
    </source>
</evidence>
<keyword evidence="9" id="KW-0418">Kinase</keyword>
<dbReference type="SUPFAM" id="SSF56112">
    <property type="entry name" value="Protein kinase-like (PK-like)"/>
    <property type="match status" value="1"/>
</dbReference>
<dbReference type="KEGG" id="aaf:AURANDRAFT_32874"/>
<evidence type="ECO:0000256" key="3">
    <source>
        <dbReference type="ARBA" id="ARBA00022840"/>
    </source>
</evidence>
<evidence type="ECO:0000256" key="1">
    <source>
        <dbReference type="ARBA" id="ARBA00006485"/>
    </source>
</evidence>
<evidence type="ECO:0000256" key="9">
    <source>
        <dbReference type="RuleBase" id="RU000304"/>
    </source>
</evidence>
<keyword evidence="2 8" id="KW-0547">Nucleotide-binding</keyword>
<dbReference type="PROSITE" id="PS00107">
    <property type="entry name" value="PROTEIN_KINASE_ATP"/>
    <property type="match status" value="1"/>
</dbReference>
<keyword evidence="3 8" id="KW-0067">ATP-binding</keyword>
<keyword evidence="9" id="KW-0808">Transferase</keyword>
<name>F0YL03_AURAN</name>
<dbReference type="GO" id="GO:0005634">
    <property type="term" value="C:nucleus"/>
    <property type="evidence" value="ECO:0007669"/>
    <property type="project" value="TreeGrafter"/>
</dbReference>
<feature type="binding site" evidence="8">
    <location>
        <position position="54"/>
    </location>
    <ligand>
        <name>ATP</name>
        <dbReference type="ChEBI" id="CHEBI:30616"/>
    </ligand>
</feature>
<evidence type="ECO:0000313" key="11">
    <source>
        <dbReference type="EMBL" id="EGB04232.1"/>
    </source>
</evidence>
<organism evidence="12">
    <name type="scientific">Aureococcus anophagefferens</name>
    <name type="common">Harmful bloom alga</name>
    <dbReference type="NCBI Taxonomy" id="44056"/>
    <lineage>
        <taxon>Eukaryota</taxon>
        <taxon>Sar</taxon>
        <taxon>Stramenopiles</taxon>
        <taxon>Ochrophyta</taxon>
        <taxon>Pelagophyceae</taxon>
        <taxon>Pelagomonadales</taxon>
        <taxon>Pelagomonadaceae</taxon>
        <taxon>Aureococcus</taxon>
    </lineage>
</organism>
<protein>
    <recommendedName>
        <fullName evidence="5">Cyclin-dependent kinase 2 homolog</fullName>
    </recommendedName>
    <alternativeName>
        <fullName evidence="6">Cell division control protein 2 homolog</fullName>
    </alternativeName>
    <alternativeName>
        <fullName evidence="7">cdc2-related kinase 2</fullName>
    </alternativeName>
</protein>
<dbReference type="PANTHER" id="PTHR24056:SF578">
    <property type="entry name" value="CYCLIN-DEPENDENT KINASE F-2-RELATED"/>
    <property type="match status" value="1"/>
</dbReference>
<dbReference type="InterPro" id="IPR011009">
    <property type="entry name" value="Kinase-like_dom_sf"/>
</dbReference>
<keyword evidence="12" id="KW-1185">Reference proteome</keyword>
<evidence type="ECO:0000256" key="4">
    <source>
        <dbReference type="ARBA" id="ARBA00038543"/>
    </source>
</evidence>
<comment type="similarity">
    <text evidence="1">Belongs to the protein kinase superfamily. CMGC Ser/Thr protein kinase family. CDC2/CDKX subfamily.</text>
</comment>
<dbReference type="OrthoDB" id="1732493at2759"/>
<dbReference type="eggNOG" id="KOG0663">
    <property type="taxonomic scope" value="Eukaryota"/>
</dbReference>
<dbReference type="Gene3D" id="3.30.200.20">
    <property type="entry name" value="Phosphorylase Kinase, domain 1"/>
    <property type="match status" value="1"/>
</dbReference>
<dbReference type="InterPro" id="IPR017441">
    <property type="entry name" value="Protein_kinase_ATP_BS"/>
</dbReference>
<dbReference type="GO" id="GO:0007346">
    <property type="term" value="P:regulation of mitotic cell cycle"/>
    <property type="evidence" value="ECO:0007669"/>
    <property type="project" value="TreeGrafter"/>
</dbReference>
<dbReference type="RefSeq" id="XP_009041083.1">
    <property type="nucleotide sequence ID" value="XM_009042835.1"/>
</dbReference>
<dbReference type="PANTHER" id="PTHR24056">
    <property type="entry name" value="CELL DIVISION PROTEIN KINASE"/>
    <property type="match status" value="1"/>
</dbReference>
<reference evidence="11 12" key="1">
    <citation type="journal article" date="2011" name="Proc. Natl. Acad. Sci. U.S.A.">
        <title>Niche of harmful alga Aureococcus anophagefferens revealed through ecogenomics.</title>
        <authorList>
            <person name="Gobler C.J."/>
            <person name="Berry D.L."/>
            <person name="Dyhrman S.T."/>
            <person name="Wilhelm S.W."/>
            <person name="Salamov A."/>
            <person name="Lobanov A.V."/>
            <person name="Zhang Y."/>
            <person name="Collier J.L."/>
            <person name="Wurch L.L."/>
            <person name="Kustka A.B."/>
            <person name="Dill B.D."/>
            <person name="Shah M."/>
            <person name="VerBerkmoes N.C."/>
            <person name="Kuo A."/>
            <person name="Terry A."/>
            <person name="Pangilinan J."/>
            <person name="Lindquist E.A."/>
            <person name="Lucas S."/>
            <person name="Paulsen I.T."/>
            <person name="Hattenrath-Lehmann T.K."/>
            <person name="Talmage S.C."/>
            <person name="Walker E.A."/>
            <person name="Koch F."/>
            <person name="Burson A.M."/>
            <person name="Marcoval M.A."/>
            <person name="Tang Y.Z."/>
            <person name="Lecleir G.R."/>
            <person name="Coyne K.J."/>
            <person name="Berg G.M."/>
            <person name="Bertrand E.M."/>
            <person name="Saito M.A."/>
            <person name="Gladyshev V.N."/>
            <person name="Grigoriev I.V."/>
        </authorList>
    </citation>
    <scope>NUCLEOTIDE SEQUENCE [LARGE SCALE GENOMIC DNA]</scope>
    <source>
        <strain evidence="12">CCMP 1984</strain>
    </source>
</reference>
<dbReference type="GeneID" id="20221215"/>
<dbReference type="GO" id="GO:0004674">
    <property type="term" value="F:protein serine/threonine kinase activity"/>
    <property type="evidence" value="ECO:0007669"/>
    <property type="project" value="UniProtKB-KW"/>
</dbReference>
<dbReference type="InterPro" id="IPR050108">
    <property type="entry name" value="CDK"/>
</dbReference>
<evidence type="ECO:0000313" key="12">
    <source>
        <dbReference type="Proteomes" id="UP000002729"/>
    </source>
</evidence>
<evidence type="ECO:0000256" key="5">
    <source>
        <dbReference type="ARBA" id="ARBA00039612"/>
    </source>
</evidence>
<proteinExistence type="inferred from homology"/>
<evidence type="ECO:0000256" key="6">
    <source>
        <dbReference type="ARBA" id="ARBA00041902"/>
    </source>
</evidence>
<feature type="non-terminal residue" evidence="11">
    <location>
        <position position="161"/>
    </location>
</feature>
<dbReference type="PROSITE" id="PS50011">
    <property type="entry name" value="PROTEIN_KINASE_DOM"/>
    <property type="match status" value="1"/>
</dbReference>
<dbReference type="AlphaFoldDB" id="F0YL03"/>
<accession>F0YL03</accession>
<gene>
    <name evidence="11" type="ORF">AURANDRAFT_32874</name>
</gene>
<dbReference type="InParanoid" id="F0YL03"/>
<dbReference type="EMBL" id="GL833154">
    <property type="protein sequence ID" value="EGB04232.1"/>
    <property type="molecule type" value="Genomic_DNA"/>
</dbReference>
<dbReference type="Pfam" id="PF00069">
    <property type="entry name" value="Pkinase"/>
    <property type="match status" value="1"/>
</dbReference>
<dbReference type="Gene3D" id="1.10.510.10">
    <property type="entry name" value="Transferase(Phosphotransferase) domain 1"/>
    <property type="match status" value="1"/>
</dbReference>
<dbReference type="SMART" id="SM00220">
    <property type="entry name" value="S_TKc"/>
    <property type="match status" value="1"/>
</dbReference>
<evidence type="ECO:0000256" key="8">
    <source>
        <dbReference type="PROSITE-ProRule" id="PRU10141"/>
    </source>
</evidence>
<evidence type="ECO:0000259" key="10">
    <source>
        <dbReference type="PROSITE" id="PS50011"/>
    </source>
</evidence>
<evidence type="ECO:0000256" key="2">
    <source>
        <dbReference type="ARBA" id="ARBA00022741"/>
    </source>
</evidence>
<sequence>MALPGDADVERPTLPIHAINIYDTLGELGKGQFGVVSQAVRRKSSGGREVVAIKMLKFDFDKEGFPLEALREITLLSSLRHPNIVRMHAVACDAGEAPNGWHLVMEPAGHELTKMVKGARRRPMTEAQVKHLMLQLLRALAALHSVWVMHRDLKTPNVLVD</sequence>
<dbReference type="Proteomes" id="UP000002729">
    <property type="component" value="Unassembled WGS sequence"/>
</dbReference>
<dbReference type="OMA" id="CMGENAD"/>
<dbReference type="InterPro" id="IPR000719">
    <property type="entry name" value="Prot_kinase_dom"/>
</dbReference>
<feature type="domain" description="Protein kinase" evidence="10">
    <location>
        <begin position="22"/>
        <end position="161"/>
    </location>
</feature>
<comment type="subunit">
    <text evidence="4">May form a complex composed of at least the catalytic subunit CRK2 and a cyclin.</text>
</comment>
<keyword evidence="9" id="KW-0723">Serine/threonine-protein kinase</keyword>